<dbReference type="AlphaFoldDB" id="A0A0M0J2U1"/>
<organism evidence="2 3">
    <name type="scientific">Chrysochromulina tobinii</name>
    <dbReference type="NCBI Taxonomy" id="1460289"/>
    <lineage>
        <taxon>Eukaryota</taxon>
        <taxon>Haptista</taxon>
        <taxon>Haptophyta</taxon>
        <taxon>Prymnesiophyceae</taxon>
        <taxon>Prymnesiales</taxon>
        <taxon>Chrysochromulinaceae</taxon>
        <taxon>Chrysochromulina</taxon>
    </lineage>
</organism>
<dbReference type="Pfam" id="PF16860">
    <property type="entry name" value="CX9C"/>
    <property type="match status" value="2"/>
</dbReference>
<proteinExistence type="predicted"/>
<dbReference type="Proteomes" id="UP000037460">
    <property type="component" value="Unassembled WGS sequence"/>
</dbReference>
<evidence type="ECO:0000259" key="1">
    <source>
        <dbReference type="Pfam" id="PF16860"/>
    </source>
</evidence>
<dbReference type="PANTHER" id="PTHR47106:SF1">
    <property type="entry name" value="COILED-COIL-HELIX-COILED-COIL-HELIX DOMAIN-CONTAINING PROTEIN 5"/>
    <property type="match status" value="1"/>
</dbReference>
<name>A0A0M0J2U1_9EUKA</name>
<accession>A0A0M0J2U1</accession>
<sequence length="111" mass="12317">MQVALDQVAQHCLKELDAYSTCVEKHPHRWQSVCATLKADLKDCAAANSGMVNDVKARCAAEIEQYDRCLKANVNHPDTCMPQLHRLWQCSEEKEKAACSCEPPCSSKPGV</sequence>
<dbReference type="Gene3D" id="1.10.287.2900">
    <property type="match status" value="2"/>
</dbReference>
<dbReference type="GO" id="GO:0045333">
    <property type="term" value="P:cellular respiration"/>
    <property type="evidence" value="ECO:0007669"/>
    <property type="project" value="TreeGrafter"/>
</dbReference>
<dbReference type="InterPro" id="IPR031731">
    <property type="entry name" value="CX9C"/>
</dbReference>
<dbReference type="GO" id="GO:0005758">
    <property type="term" value="C:mitochondrial intermembrane space"/>
    <property type="evidence" value="ECO:0007669"/>
    <property type="project" value="TreeGrafter"/>
</dbReference>
<feature type="domain" description="IMS import disulfide relay-system CHCH-CHCH-like Cx9C" evidence="1">
    <location>
        <begin position="5"/>
        <end position="46"/>
    </location>
</feature>
<protein>
    <submittedName>
        <fullName evidence="2">Coiled-coil-helix-coiled-coil-helix domain-containing protein 5</fullName>
    </submittedName>
</protein>
<dbReference type="EMBL" id="JWZX01003407">
    <property type="protein sequence ID" value="KOO20861.1"/>
    <property type="molecule type" value="Genomic_DNA"/>
</dbReference>
<gene>
    <name evidence="2" type="ORF">Ctob_000115</name>
</gene>
<reference evidence="3" key="1">
    <citation type="journal article" date="2015" name="PLoS Genet.">
        <title>Genome Sequence and Transcriptome Analyses of Chrysochromulina tobin: Metabolic Tools for Enhanced Algal Fitness in the Prominent Order Prymnesiales (Haptophyceae).</title>
        <authorList>
            <person name="Hovde B.T."/>
            <person name="Deodato C.R."/>
            <person name="Hunsperger H.M."/>
            <person name="Ryken S.A."/>
            <person name="Yost W."/>
            <person name="Jha R.K."/>
            <person name="Patterson J."/>
            <person name="Monnat R.J. Jr."/>
            <person name="Barlow S.B."/>
            <person name="Starkenburg S.R."/>
            <person name="Cattolico R.A."/>
        </authorList>
    </citation>
    <scope>NUCLEOTIDE SEQUENCE</scope>
    <source>
        <strain evidence="3">CCMP291</strain>
    </source>
</reference>
<dbReference type="OrthoDB" id="2581252at2759"/>
<comment type="caution">
    <text evidence="2">The sequence shown here is derived from an EMBL/GenBank/DDBJ whole genome shotgun (WGS) entry which is preliminary data.</text>
</comment>
<evidence type="ECO:0000313" key="3">
    <source>
        <dbReference type="Proteomes" id="UP000037460"/>
    </source>
</evidence>
<dbReference type="PANTHER" id="PTHR47106">
    <property type="entry name" value="COILED-COIL-HELIX-COILED-COIL-HELIX DOMAIN-CONTAINING PROTEIN 5"/>
    <property type="match status" value="1"/>
</dbReference>
<dbReference type="InterPro" id="IPR052848">
    <property type="entry name" value="CHCH_domain-containing_protein"/>
</dbReference>
<evidence type="ECO:0000313" key="2">
    <source>
        <dbReference type="EMBL" id="KOO20861.1"/>
    </source>
</evidence>
<feature type="domain" description="IMS import disulfide relay-system CHCH-CHCH-like Cx9C" evidence="1">
    <location>
        <begin position="53"/>
        <end position="93"/>
    </location>
</feature>
<keyword evidence="3" id="KW-1185">Reference proteome</keyword>